<protein>
    <submittedName>
        <fullName evidence="3">Oligodendrocyte transcription factor 2</fullName>
    </submittedName>
</protein>
<evidence type="ECO:0000259" key="2">
    <source>
        <dbReference type="PROSITE" id="PS50888"/>
    </source>
</evidence>
<dbReference type="PANTHER" id="PTHR19290">
    <property type="entry name" value="BASIC HELIX-LOOP-HELIX PROTEIN NEUROGENIN-RELATED"/>
    <property type="match status" value="1"/>
</dbReference>
<dbReference type="InterPro" id="IPR011598">
    <property type="entry name" value="bHLH_dom"/>
</dbReference>
<dbReference type="SMART" id="SM00353">
    <property type="entry name" value="HLH"/>
    <property type="match status" value="1"/>
</dbReference>
<dbReference type="OrthoDB" id="10011855at2759"/>
<dbReference type="InterPro" id="IPR036638">
    <property type="entry name" value="HLH_DNA-bd_sf"/>
</dbReference>
<dbReference type="Pfam" id="PF00010">
    <property type="entry name" value="HLH"/>
    <property type="match status" value="1"/>
</dbReference>
<keyword evidence="4" id="KW-1185">Reference proteome</keyword>
<dbReference type="GO" id="GO:0061564">
    <property type="term" value="P:axon development"/>
    <property type="evidence" value="ECO:0007669"/>
    <property type="project" value="TreeGrafter"/>
</dbReference>
<dbReference type="GO" id="GO:0005634">
    <property type="term" value="C:nucleus"/>
    <property type="evidence" value="ECO:0007669"/>
    <property type="project" value="TreeGrafter"/>
</dbReference>
<dbReference type="GO" id="GO:0046983">
    <property type="term" value="F:protein dimerization activity"/>
    <property type="evidence" value="ECO:0007669"/>
    <property type="project" value="InterPro"/>
</dbReference>
<evidence type="ECO:0000256" key="1">
    <source>
        <dbReference type="SAM" id="MobiDB-lite"/>
    </source>
</evidence>
<organism evidence="3 4">
    <name type="scientific">Mizuhopecten yessoensis</name>
    <name type="common">Japanese scallop</name>
    <name type="synonym">Patinopecten yessoensis</name>
    <dbReference type="NCBI Taxonomy" id="6573"/>
    <lineage>
        <taxon>Eukaryota</taxon>
        <taxon>Metazoa</taxon>
        <taxon>Spiralia</taxon>
        <taxon>Lophotrochozoa</taxon>
        <taxon>Mollusca</taxon>
        <taxon>Bivalvia</taxon>
        <taxon>Autobranchia</taxon>
        <taxon>Pteriomorphia</taxon>
        <taxon>Pectinida</taxon>
        <taxon>Pectinoidea</taxon>
        <taxon>Pectinidae</taxon>
        <taxon>Mizuhopecten</taxon>
    </lineage>
</organism>
<dbReference type="Proteomes" id="UP000242188">
    <property type="component" value="Unassembled WGS sequence"/>
</dbReference>
<proteinExistence type="predicted"/>
<name>A0A210QFQ1_MIZYE</name>
<evidence type="ECO:0000313" key="3">
    <source>
        <dbReference type="EMBL" id="OWF47587.1"/>
    </source>
</evidence>
<reference evidence="3 4" key="1">
    <citation type="journal article" date="2017" name="Nat. Ecol. Evol.">
        <title>Scallop genome provides insights into evolution of bilaterian karyotype and development.</title>
        <authorList>
            <person name="Wang S."/>
            <person name="Zhang J."/>
            <person name="Jiao W."/>
            <person name="Li J."/>
            <person name="Xun X."/>
            <person name="Sun Y."/>
            <person name="Guo X."/>
            <person name="Huan P."/>
            <person name="Dong B."/>
            <person name="Zhang L."/>
            <person name="Hu X."/>
            <person name="Sun X."/>
            <person name="Wang J."/>
            <person name="Zhao C."/>
            <person name="Wang Y."/>
            <person name="Wang D."/>
            <person name="Huang X."/>
            <person name="Wang R."/>
            <person name="Lv J."/>
            <person name="Li Y."/>
            <person name="Zhang Z."/>
            <person name="Liu B."/>
            <person name="Lu W."/>
            <person name="Hui Y."/>
            <person name="Liang J."/>
            <person name="Zhou Z."/>
            <person name="Hou R."/>
            <person name="Li X."/>
            <person name="Liu Y."/>
            <person name="Li H."/>
            <person name="Ning X."/>
            <person name="Lin Y."/>
            <person name="Zhao L."/>
            <person name="Xing Q."/>
            <person name="Dou J."/>
            <person name="Li Y."/>
            <person name="Mao J."/>
            <person name="Guo H."/>
            <person name="Dou H."/>
            <person name="Li T."/>
            <person name="Mu C."/>
            <person name="Jiang W."/>
            <person name="Fu Q."/>
            <person name="Fu X."/>
            <person name="Miao Y."/>
            <person name="Liu J."/>
            <person name="Yu Q."/>
            <person name="Li R."/>
            <person name="Liao H."/>
            <person name="Li X."/>
            <person name="Kong Y."/>
            <person name="Jiang Z."/>
            <person name="Chourrout D."/>
            <person name="Li R."/>
            <person name="Bao Z."/>
        </authorList>
    </citation>
    <scope>NUCLEOTIDE SEQUENCE [LARGE SCALE GENOMIC DNA]</scope>
    <source>
        <strain evidence="3 4">PY_sf001</strain>
    </source>
</reference>
<feature type="region of interest" description="Disordered" evidence="1">
    <location>
        <begin position="188"/>
        <end position="218"/>
    </location>
</feature>
<dbReference type="PROSITE" id="PS50888">
    <property type="entry name" value="BHLH"/>
    <property type="match status" value="1"/>
</dbReference>
<dbReference type="EMBL" id="NEDP02003858">
    <property type="protein sequence ID" value="OWF47587.1"/>
    <property type="molecule type" value="Genomic_DNA"/>
</dbReference>
<dbReference type="InterPro" id="IPR050359">
    <property type="entry name" value="bHLH_transcription_factors"/>
</dbReference>
<dbReference type="SUPFAM" id="SSF47459">
    <property type="entry name" value="HLH, helix-loop-helix DNA-binding domain"/>
    <property type="match status" value="1"/>
</dbReference>
<sequence length="283" mass="31716">MHSRELDMSLESINVDVNDSFNQSELESSFDARDVTASDCKSDSRYYKDHRHSKSEVPDDIRLRINGRERQRMHDLNSALDSLRQVMPYSHGPSVKKISKMSTLLLARNYIVMLTKSLEEMRKLVQDMSTTKPAEAPVLPSIAIPTATHVTAPPSDLGGHFYYPSIPTPSSRFSPYKAPAFVPYMDPPTQTSTPVSKRVTSSKRSLSTPLYDSTNTHTRTSVPFKHSVSAILEDKKPSQTVLCKPTPSMYSLCDDSQAILSGAVSNVHPHFLGLPRQDWKPMY</sequence>
<dbReference type="STRING" id="6573.A0A210QFQ1"/>
<accession>A0A210QFQ1</accession>
<dbReference type="PANTHER" id="PTHR19290:SF164">
    <property type="entry name" value="BHLH DOMAIN-CONTAINING PROTEIN"/>
    <property type="match status" value="1"/>
</dbReference>
<dbReference type="GO" id="GO:0007423">
    <property type="term" value="P:sensory organ development"/>
    <property type="evidence" value="ECO:0007669"/>
    <property type="project" value="TreeGrafter"/>
</dbReference>
<dbReference type="Gene3D" id="4.10.280.10">
    <property type="entry name" value="Helix-loop-helix DNA-binding domain"/>
    <property type="match status" value="1"/>
</dbReference>
<dbReference type="GO" id="GO:0070888">
    <property type="term" value="F:E-box binding"/>
    <property type="evidence" value="ECO:0007669"/>
    <property type="project" value="TreeGrafter"/>
</dbReference>
<dbReference type="GO" id="GO:0000981">
    <property type="term" value="F:DNA-binding transcription factor activity, RNA polymerase II-specific"/>
    <property type="evidence" value="ECO:0007669"/>
    <property type="project" value="TreeGrafter"/>
</dbReference>
<comment type="caution">
    <text evidence="3">The sequence shown here is derived from an EMBL/GenBank/DDBJ whole genome shotgun (WGS) entry which is preliminary data.</text>
</comment>
<evidence type="ECO:0000313" key="4">
    <source>
        <dbReference type="Proteomes" id="UP000242188"/>
    </source>
</evidence>
<gene>
    <name evidence="3" type="ORF">KP79_PYT06790</name>
</gene>
<feature type="domain" description="BHLH" evidence="2">
    <location>
        <begin position="60"/>
        <end position="114"/>
    </location>
</feature>
<dbReference type="GO" id="GO:0045944">
    <property type="term" value="P:positive regulation of transcription by RNA polymerase II"/>
    <property type="evidence" value="ECO:0007669"/>
    <property type="project" value="TreeGrafter"/>
</dbReference>
<dbReference type="AlphaFoldDB" id="A0A210QFQ1"/>